<dbReference type="SUPFAM" id="SSF51182">
    <property type="entry name" value="RmlC-like cupins"/>
    <property type="match status" value="1"/>
</dbReference>
<feature type="domain" description="Cupin type-2" evidence="1">
    <location>
        <begin position="40"/>
        <end position="98"/>
    </location>
</feature>
<accession>A0A382K1G7</accession>
<dbReference type="InterPro" id="IPR014710">
    <property type="entry name" value="RmlC-like_jellyroll"/>
</dbReference>
<proteinExistence type="predicted"/>
<dbReference type="Gene3D" id="2.60.120.10">
    <property type="entry name" value="Jelly Rolls"/>
    <property type="match status" value="1"/>
</dbReference>
<feature type="non-terminal residue" evidence="2">
    <location>
        <position position="142"/>
    </location>
</feature>
<dbReference type="AlphaFoldDB" id="A0A382K1G7"/>
<dbReference type="EMBL" id="UINC01077588">
    <property type="protein sequence ID" value="SVC17846.1"/>
    <property type="molecule type" value="Genomic_DNA"/>
</dbReference>
<organism evidence="2">
    <name type="scientific">marine metagenome</name>
    <dbReference type="NCBI Taxonomy" id="408172"/>
    <lineage>
        <taxon>unclassified sequences</taxon>
        <taxon>metagenomes</taxon>
        <taxon>ecological metagenomes</taxon>
    </lineage>
</organism>
<protein>
    <recommendedName>
        <fullName evidence="1">Cupin type-2 domain-containing protein</fullName>
    </recommendedName>
</protein>
<name>A0A382K1G7_9ZZZZ</name>
<evidence type="ECO:0000313" key="2">
    <source>
        <dbReference type="EMBL" id="SVC17846.1"/>
    </source>
</evidence>
<gene>
    <name evidence="2" type="ORF">METZ01_LOCUS270700</name>
</gene>
<dbReference type="Pfam" id="PF07883">
    <property type="entry name" value="Cupin_2"/>
    <property type="match status" value="1"/>
</dbReference>
<evidence type="ECO:0000259" key="1">
    <source>
        <dbReference type="Pfam" id="PF07883"/>
    </source>
</evidence>
<dbReference type="InterPro" id="IPR013096">
    <property type="entry name" value="Cupin_2"/>
</dbReference>
<sequence length="142" mass="15478">MFDMEPVIRNFRNLFTPEGPSARLVSLDDNPPTCTMTYSEISPDKTSSHHIHPWEHEVYIIKGSGTLVCDGKNYPVNEGDALLIPGEVDHYTLNDGGEGVIRRIEINPLVAAQVGGARPGGDPGIGQPPVIRNYRDLNAETG</sequence>
<dbReference type="InterPro" id="IPR011051">
    <property type="entry name" value="RmlC_Cupin_sf"/>
</dbReference>
<reference evidence="2" key="1">
    <citation type="submission" date="2018-05" db="EMBL/GenBank/DDBJ databases">
        <authorList>
            <person name="Lanie J.A."/>
            <person name="Ng W.-L."/>
            <person name="Kazmierczak K.M."/>
            <person name="Andrzejewski T.M."/>
            <person name="Davidsen T.M."/>
            <person name="Wayne K.J."/>
            <person name="Tettelin H."/>
            <person name="Glass J.I."/>
            <person name="Rusch D."/>
            <person name="Podicherti R."/>
            <person name="Tsui H.-C.T."/>
            <person name="Winkler M.E."/>
        </authorList>
    </citation>
    <scope>NUCLEOTIDE SEQUENCE</scope>
</reference>